<comment type="caution">
    <text evidence="2">The sequence shown here is derived from an EMBL/GenBank/DDBJ whole genome shotgun (WGS) entry which is preliminary data.</text>
</comment>
<dbReference type="Gene3D" id="3.90.25.10">
    <property type="entry name" value="UDP-galactose 4-epimerase, domain 1"/>
    <property type="match status" value="1"/>
</dbReference>
<evidence type="ECO:0000313" key="2">
    <source>
        <dbReference type="EMBL" id="MFC3997550.1"/>
    </source>
</evidence>
<dbReference type="InterPro" id="IPR016040">
    <property type="entry name" value="NAD(P)-bd_dom"/>
</dbReference>
<dbReference type="EMBL" id="JBHSBH010000010">
    <property type="protein sequence ID" value="MFC3997550.1"/>
    <property type="molecule type" value="Genomic_DNA"/>
</dbReference>
<gene>
    <name evidence="2" type="ORF">ACFOVU_16575</name>
</gene>
<dbReference type="InterPro" id="IPR036291">
    <property type="entry name" value="NAD(P)-bd_dom_sf"/>
</dbReference>
<protein>
    <submittedName>
        <fullName evidence="2">NAD(P)H-binding protein</fullName>
    </submittedName>
</protein>
<evidence type="ECO:0000259" key="1">
    <source>
        <dbReference type="Pfam" id="PF13460"/>
    </source>
</evidence>
<dbReference type="PANTHER" id="PTHR43162:SF1">
    <property type="entry name" value="PRESTALK A DIFFERENTIATION PROTEIN A"/>
    <property type="match status" value="1"/>
</dbReference>
<dbReference type="InterPro" id="IPR051604">
    <property type="entry name" value="Ergot_Alk_Oxidoreductase"/>
</dbReference>
<name>A0ABV8FNC4_9ACTN</name>
<keyword evidence="3" id="KW-1185">Reference proteome</keyword>
<dbReference type="Proteomes" id="UP001595847">
    <property type="component" value="Unassembled WGS sequence"/>
</dbReference>
<dbReference type="RefSeq" id="WP_378534598.1">
    <property type="nucleotide sequence ID" value="NZ_JBHSBH010000010.1"/>
</dbReference>
<dbReference type="SUPFAM" id="SSF51735">
    <property type="entry name" value="NAD(P)-binding Rossmann-fold domains"/>
    <property type="match status" value="1"/>
</dbReference>
<accession>A0ABV8FNC4</accession>
<feature type="domain" description="NAD(P)-binding" evidence="1">
    <location>
        <begin position="17"/>
        <end position="188"/>
    </location>
</feature>
<dbReference type="Pfam" id="PF13460">
    <property type="entry name" value="NAD_binding_10"/>
    <property type="match status" value="1"/>
</dbReference>
<sequence>MHDHTNNGGTTMILVTGATGNIGRALLTQLRDDAGTTPRGLTRDAARAELPAGVAAVEGDLARPQTLGPALEGVDSLVLLQGMGADTEVLEAARRAGVGHVVLVSSITVETHPHLPAARQNRAVEDALKSTGMDWTVLRPTQFASNTLWWAQEIREHAGVETPYPEVGLPAVHPADIAAVAHAALTRPGHRGATYALTGPARVTVREQVAAIAQAVGRGLSVTPITREEAHRRMAAFMGAPTADAVLDLMGGDVNEALLRVRDTVERVTGAPARTFAQWAGENAAAFA</sequence>
<proteinExistence type="predicted"/>
<organism evidence="2 3">
    <name type="scientific">Nocardiopsis sediminis</name>
    <dbReference type="NCBI Taxonomy" id="1778267"/>
    <lineage>
        <taxon>Bacteria</taxon>
        <taxon>Bacillati</taxon>
        <taxon>Actinomycetota</taxon>
        <taxon>Actinomycetes</taxon>
        <taxon>Streptosporangiales</taxon>
        <taxon>Nocardiopsidaceae</taxon>
        <taxon>Nocardiopsis</taxon>
    </lineage>
</organism>
<evidence type="ECO:0000313" key="3">
    <source>
        <dbReference type="Proteomes" id="UP001595847"/>
    </source>
</evidence>
<dbReference type="Gene3D" id="3.40.50.720">
    <property type="entry name" value="NAD(P)-binding Rossmann-like Domain"/>
    <property type="match status" value="1"/>
</dbReference>
<dbReference type="PANTHER" id="PTHR43162">
    <property type="match status" value="1"/>
</dbReference>
<reference evidence="3" key="1">
    <citation type="journal article" date="2019" name="Int. J. Syst. Evol. Microbiol.">
        <title>The Global Catalogue of Microorganisms (GCM) 10K type strain sequencing project: providing services to taxonomists for standard genome sequencing and annotation.</title>
        <authorList>
            <consortium name="The Broad Institute Genomics Platform"/>
            <consortium name="The Broad Institute Genome Sequencing Center for Infectious Disease"/>
            <person name="Wu L."/>
            <person name="Ma J."/>
        </authorList>
    </citation>
    <scope>NUCLEOTIDE SEQUENCE [LARGE SCALE GENOMIC DNA]</scope>
    <source>
        <strain evidence="3">TBRC 1826</strain>
    </source>
</reference>